<gene>
    <name evidence="2" type="ORF">RchiOBHm_Chr1g0324781</name>
</gene>
<feature type="signal peptide" evidence="1">
    <location>
        <begin position="1"/>
        <end position="18"/>
    </location>
</feature>
<sequence>MLVISLVLFAHWALEVFGIWYSQISSTGFDALAYSQISIGRTEQLMQLVMDGEVDIQE</sequence>
<organism evidence="2 3">
    <name type="scientific">Rosa chinensis</name>
    <name type="common">China rose</name>
    <dbReference type="NCBI Taxonomy" id="74649"/>
    <lineage>
        <taxon>Eukaryota</taxon>
        <taxon>Viridiplantae</taxon>
        <taxon>Streptophyta</taxon>
        <taxon>Embryophyta</taxon>
        <taxon>Tracheophyta</taxon>
        <taxon>Spermatophyta</taxon>
        <taxon>Magnoliopsida</taxon>
        <taxon>eudicotyledons</taxon>
        <taxon>Gunneridae</taxon>
        <taxon>Pentapetalae</taxon>
        <taxon>rosids</taxon>
        <taxon>fabids</taxon>
        <taxon>Rosales</taxon>
        <taxon>Rosaceae</taxon>
        <taxon>Rosoideae</taxon>
        <taxon>Rosoideae incertae sedis</taxon>
        <taxon>Rosa</taxon>
    </lineage>
</organism>
<comment type="caution">
    <text evidence="2">The sequence shown here is derived from an EMBL/GenBank/DDBJ whole genome shotgun (WGS) entry which is preliminary data.</text>
</comment>
<proteinExistence type="predicted"/>
<feature type="chain" id="PRO_5015192390" evidence="1">
    <location>
        <begin position="19"/>
        <end position="58"/>
    </location>
</feature>
<dbReference type="Gramene" id="PRQ55460">
    <property type="protein sequence ID" value="PRQ55460"/>
    <property type="gene ID" value="RchiOBHm_Chr1g0324781"/>
</dbReference>
<keyword evidence="3" id="KW-1185">Reference proteome</keyword>
<reference evidence="2 3" key="1">
    <citation type="journal article" date="2018" name="Nat. Genet.">
        <title>The Rosa genome provides new insights in the design of modern roses.</title>
        <authorList>
            <person name="Bendahmane M."/>
        </authorList>
    </citation>
    <scope>NUCLEOTIDE SEQUENCE [LARGE SCALE GENOMIC DNA]</scope>
    <source>
        <strain evidence="3">cv. Old Blush</strain>
    </source>
</reference>
<accession>A0A2P6S9T8</accession>
<keyword evidence="1" id="KW-0732">Signal</keyword>
<protein>
    <submittedName>
        <fullName evidence="2">Uncharacterized protein</fullName>
    </submittedName>
</protein>
<dbReference type="AlphaFoldDB" id="A0A2P6S9T8"/>
<dbReference type="Proteomes" id="UP000238479">
    <property type="component" value="Chromosome 1"/>
</dbReference>
<evidence type="ECO:0000256" key="1">
    <source>
        <dbReference type="SAM" id="SignalP"/>
    </source>
</evidence>
<evidence type="ECO:0000313" key="3">
    <source>
        <dbReference type="Proteomes" id="UP000238479"/>
    </source>
</evidence>
<dbReference type="EMBL" id="PDCK01000039">
    <property type="protein sequence ID" value="PRQ55460.1"/>
    <property type="molecule type" value="Genomic_DNA"/>
</dbReference>
<name>A0A2P6S9T8_ROSCH</name>
<evidence type="ECO:0000313" key="2">
    <source>
        <dbReference type="EMBL" id="PRQ55460.1"/>
    </source>
</evidence>